<protein>
    <recommendedName>
        <fullName evidence="2">RRM domain-containing protein</fullName>
    </recommendedName>
</protein>
<dbReference type="PANTHER" id="PTHR48025:SF1">
    <property type="entry name" value="RRM DOMAIN-CONTAINING PROTEIN"/>
    <property type="match status" value="1"/>
</dbReference>
<evidence type="ECO:0000259" key="2">
    <source>
        <dbReference type="PROSITE" id="PS50102"/>
    </source>
</evidence>
<organism evidence="3">
    <name type="scientific">marine metagenome</name>
    <dbReference type="NCBI Taxonomy" id="408172"/>
    <lineage>
        <taxon>unclassified sequences</taxon>
        <taxon>metagenomes</taxon>
        <taxon>ecological metagenomes</taxon>
    </lineage>
</organism>
<dbReference type="GO" id="GO:0005634">
    <property type="term" value="C:nucleus"/>
    <property type="evidence" value="ECO:0007669"/>
    <property type="project" value="TreeGrafter"/>
</dbReference>
<dbReference type="Gene3D" id="3.30.70.330">
    <property type="match status" value="1"/>
</dbReference>
<dbReference type="InterPro" id="IPR050502">
    <property type="entry name" value="Euk_RNA-bind_prot"/>
</dbReference>
<accession>A0A382J6X3</accession>
<reference evidence="3" key="1">
    <citation type="submission" date="2018-05" db="EMBL/GenBank/DDBJ databases">
        <authorList>
            <person name="Lanie J.A."/>
            <person name="Ng W.-L."/>
            <person name="Kazmierczak K.M."/>
            <person name="Andrzejewski T.M."/>
            <person name="Davidsen T.M."/>
            <person name="Wayne K.J."/>
            <person name="Tettelin H."/>
            <person name="Glass J.I."/>
            <person name="Rusch D."/>
            <person name="Podicherti R."/>
            <person name="Tsui H.-C.T."/>
            <person name="Winkler M.E."/>
        </authorList>
    </citation>
    <scope>NUCLEOTIDE SEQUENCE</scope>
</reference>
<dbReference type="AlphaFoldDB" id="A0A382J6X3"/>
<proteinExistence type="predicted"/>
<dbReference type="GO" id="GO:0003729">
    <property type="term" value="F:mRNA binding"/>
    <property type="evidence" value="ECO:0007669"/>
    <property type="project" value="TreeGrafter"/>
</dbReference>
<feature type="domain" description="RRM" evidence="2">
    <location>
        <begin position="1"/>
        <end position="73"/>
    </location>
</feature>
<dbReference type="EMBL" id="UINC01072019">
    <property type="protein sequence ID" value="SVC07359.1"/>
    <property type="molecule type" value="Genomic_DNA"/>
</dbReference>
<dbReference type="SMART" id="SM00360">
    <property type="entry name" value="RRM"/>
    <property type="match status" value="1"/>
</dbReference>
<dbReference type="PROSITE" id="PS50102">
    <property type="entry name" value="RRM"/>
    <property type="match status" value="1"/>
</dbReference>
<dbReference type="Pfam" id="PF00076">
    <property type="entry name" value="RRM_1"/>
    <property type="match status" value="1"/>
</dbReference>
<keyword evidence="1" id="KW-0694">RNA-binding</keyword>
<dbReference type="InterPro" id="IPR000504">
    <property type="entry name" value="RRM_dom"/>
</dbReference>
<dbReference type="PANTHER" id="PTHR48025">
    <property type="entry name" value="OS02G0815200 PROTEIN"/>
    <property type="match status" value="1"/>
</dbReference>
<dbReference type="InterPro" id="IPR035979">
    <property type="entry name" value="RBD_domain_sf"/>
</dbReference>
<evidence type="ECO:0000313" key="3">
    <source>
        <dbReference type="EMBL" id="SVC07359.1"/>
    </source>
</evidence>
<name>A0A382J6X3_9ZZZZ</name>
<dbReference type="InterPro" id="IPR012677">
    <property type="entry name" value="Nucleotide-bd_a/b_plait_sf"/>
</dbReference>
<gene>
    <name evidence="3" type="ORF">METZ01_LOCUS260213</name>
</gene>
<feature type="non-terminal residue" evidence="3">
    <location>
        <position position="1"/>
    </location>
</feature>
<evidence type="ECO:0000256" key="1">
    <source>
        <dbReference type="ARBA" id="ARBA00022884"/>
    </source>
</evidence>
<sequence length="89" mass="9953">VKISVNNLSADATDDDLRTLFELFGKVNFVEFQASRGRGMVDMSSNSAARDAISGLNGETLLGFELDVKEVQERRGAPRGRKPKRRKRR</sequence>
<dbReference type="SUPFAM" id="SSF54928">
    <property type="entry name" value="RNA-binding domain, RBD"/>
    <property type="match status" value="1"/>
</dbReference>